<dbReference type="Pfam" id="PF16087">
    <property type="entry name" value="DUF4817"/>
    <property type="match status" value="1"/>
</dbReference>
<dbReference type="Proteomes" id="UP001159042">
    <property type="component" value="Unassembled WGS sequence"/>
</dbReference>
<accession>A0AAV8V6L9</accession>
<dbReference type="AlphaFoldDB" id="A0AAV8V6L9"/>
<evidence type="ECO:0000313" key="2">
    <source>
        <dbReference type="EMBL" id="KAJ8909747.1"/>
    </source>
</evidence>
<name>A0AAV8V6L9_9CUCU</name>
<sequence length="198" mass="23469">MKVVWDQVEAYFPIIALLRKKHFRFVLKMVNYRPLEEKIEAIYIYGATRSFRETERIFNDRFPNGPICRKYLRELIAKFAVTGSVTNKKLPGHPHIPEEKQIQIIGEIVVNPQQSTAHVADACQVSPSTVWKLLKRNKFHPYRNQMLHQLTEDDPDRRVEFCENMTEKIEIVRNRHLMSRHNKTKRRCSNGAVRHLHL</sequence>
<evidence type="ECO:0000259" key="1">
    <source>
        <dbReference type="Pfam" id="PF16087"/>
    </source>
</evidence>
<dbReference type="InterPro" id="IPR032135">
    <property type="entry name" value="DUF4817"/>
</dbReference>
<feature type="domain" description="DUF4817" evidence="1">
    <location>
        <begin position="35"/>
        <end position="86"/>
    </location>
</feature>
<dbReference type="EMBL" id="JANEYG010000422">
    <property type="protein sequence ID" value="KAJ8909747.1"/>
    <property type="molecule type" value="Genomic_DNA"/>
</dbReference>
<protein>
    <recommendedName>
        <fullName evidence="1">DUF4817 domain-containing protein</fullName>
    </recommendedName>
</protein>
<organism evidence="2 3">
    <name type="scientific">Exocentrus adspersus</name>
    <dbReference type="NCBI Taxonomy" id="1586481"/>
    <lineage>
        <taxon>Eukaryota</taxon>
        <taxon>Metazoa</taxon>
        <taxon>Ecdysozoa</taxon>
        <taxon>Arthropoda</taxon>
        <taxon>Hexapoda</taxon>
        <taxon>Insecta</taxon>
        <taxon>Pterygota</taxon>
        <taxon>Neoptera</taxon>
        <taxon>Endopterygota</taxon>
        <taxon>Coleoptera</taxon>
        <taxon>Polyphaga</taxon>
        <taxon>Cucujiformia</taxon>
        <taxon>Chrysomeloidea</taxon>
        <taxon>Cerambycidae</taxon>
        <taxon>Lamiinae</taxon>
        <taxon>Acanthocinini</taxon>
        <taxon>Exocentrus</taxon>
    </lineage>
</organism>
<gene>
    <name evidence="2" type="ORF">NQ315_014016</name>
</gene>
<keyword evidence="3" id="KW-1185">Reference proteome</keyword>
<evidence type="ECO:0000313" key="3">
    <source>
        <dbReference type="Proteomes" id="UP001159042"/>
    </source>
</evidence>
<reference evidence="2 3" key="1">
    <citation type="journal article" date="2023" name="Insect Mol. Biol.">
        <title>Genome sequencing provides insights into the evolution of gene families encoding plant cell wall-degrading enzymes in longhorned beetles.</title>
        <authorList>
            <person name="Shin N.R."/>
            <person name="Okamura Y."/>
            <person name="Kirsch R."/>
            <person name="Pauchet Y."/>
        </authorList>
    </citation>
    <scope>NUCLEOTIDE SEQUENCE [LARGE SCALE GENOMIC DNA]</scope>
    <source>
        <strain evidence="2">EAD_L_NR</strain>
    </source>
</reference>
<dbReference type="PANTHER" id="PTHR47326">
    <property type="entry name" value="TRANSPOSABLE ELEMENT TC3 TRANSPOSASE-LIKE PROTEIN"/>
    <property type="match status" value="1"/>
</dbReference>
<dbReference type="PANTHER" id="PTHR47326:SF1">
    <property type="entry name" value="HTH PSQ-TYPE DOMAIN-CONTAINING PROTEIN"/>
    <property type="match status" value="1"/>
</dbReference>
<proteinExistence type="predicted"/>
<comment type="caution">
    <text evidence="2">The sequence shown here is derived from an EMBL/GenBank/DDBJ whole genome shotgun (WGS) entry which is preliminary data.</text>
</comment>